<keyword evidence="3" id="KW-1185">Reference proteome</keyword>
<dbReference type="Gene3D" id="3.30.2310.20">
    <property type="entry name" value="RelE-like"/>
    <property type="match status" value="1"/>
</dbReference>
<dbReference type="AlphaFoldDB" id="A0A1M6LX74"/>
<dbReference type="Pfam" id="PF05016">
    <property type="entry name" value="ParE_toxin"/>
    <property type="match status" value="1"/>
</dbReference>
<dbReference type="STRING" id="1122189.SAMN02745165_03092"/>
<keyword evidence="1" id="KW-1277">Toxin-antitoxin system</keyword>
<evidence type="ECO:0000256" key="1">
    <source>
        <dbReference type="ARBA" id="ARBA00022649"/>
    </source>
</evidence>
<dbReference type="EMBL" id="FQZT01000015">
    <property type="protein sequence ID" value="SHJ75776.1"/>
    <property type="molecule type" value="Genomic_DNA"/>
</dbReference>
<evidence type="ECO:0000313" key="3">
    <source>
        <dbReference type="Proteomes" id="UP000184171"/>
    </source>
</evidence>
<dbReference type="InterPro" id="IPR035093">
    <property type="entry name" value="RelE/ParE_toxin_dom_sf"/>
</dbReference>
<proteinExistence type="predicted"/>
<dbReference type="InterPro" id="IPR007712">
    <property type="entry name" value="RelE/ParE_toxin"/>
</dbReference>
<reference evidence="2 3" key="1">
    <citation type="submission" date="2016-11" db="EMBL/GenBank/DDBJ databases">
        <authorList>
            <person name="Jaros S."/>
            <person name="Januszkiewicz K."/>
            <person name="Wedrychowicz H."/>
        </authorList>
    </citation>
    <scope>NUCLEOTIDE SEQUENCE [LARGE SCALE GENOMIC DNA]</scope>
    <source>
        <strain evidence="2 3">DSM 5091</strain>
    </source>
</reference>
<evidence type="ECO:0000313" key="2">
    <source>
        <dbReference type="EMBL" id="SHJ75776.1"/>
    </source>
</evidence>
<organism evidence="2 3">
    <name type="scientific">Malonomonas rubra DSM 5091</name>
    <dbReference type="NCBI Taxonomy" id="1122189"/>
    <lineage>
        <taxon>Bacteria</taxon>
        <taxon>Pseudomonadati</taxon>
        <taxon>Thermodesulfobacteriota</taxon>
        <taxon>Desulfuromonadia</taxon>
        <taxon>Desulfuromonadales</taxon>
        <taxon>Geopsychrobacteraceae</taxon>
        <taxon>Malonomonas</taxon>
    </lineage>
</organism>
<protein>
    <submittedName>
        <fullName evidence="2">ParE toxin of type II toxin-antitoxin system, parDE</fullName>
    </submittedName>
</protein>
<accession>A0A1M6LX74</accession>
<name>A0A1M6LX74_MALRU</name>
<sequence>MSAFTLTEKAKADLKDIARFTQQRWGREQRNKYLELLDVSFHKLVGTL</sequence>
<dbReference type="Proteomes" id="UP000184171">
    <property type="component" value="Unassembled WGS sequence"/>
</dbReference>
<gene>
    <name evidence="2" type="ORF">SAMN02745165_03092</name>
</gene>